<comment type="caution">
    <text evidence="3">The sequence shown here is derived from an EMBL/GenBank/DDBJ whole genome shotgun (WGS) entry which is preliminary data.</text>
</comment>
<dbReference type="EMBL" id="QSCF01000021">
    <property type="protein sequence ID" value="RGX77922.1"/>
    <property type="molecule type" value="Genomic_DNA"/>
</dbReference>
<feature type="chain" id="PRO_5019523501" evidence="1">
    <location>
        <begin position="23"/>
        <end position="128"/>
    </location>
</feature>
<keyword evidence="1" id="KW-0732">Signal</keyword>
<feature type="domain" description="DUF5017" evidence="2">
    <location>
        <begin position="21"/>
        <end position="123"/>
    </location>
</feature>
<dbReference type="AlphaFoldDB" id="A0A413H334"/>
<dbReference type="InterPro" id="IPR032185">
    <property type="entry name" value="DUF5017"/>
</dbReference>
<dbReference type="OrthoDB" id="1002994at2"/>
<gene>
    <name evidence="3" type="ORF">DXA68_13580</name>
</gene>
<dbReference type="PROSITE" id="PS51257">
    <property type="entry name" value="PROKAR_LIPOPROTEIN"/>
    <property type="match status" value="1"/>
</dbReference>
<evidence type="ECO:0000313" key="4">
    <source>
        <dbReference type="Proteomes" id="UP000286075"/>
    </source>
</evidence>
<dbReference type="Pfam" id="PF16409">
    <property type="entry name" value="DUF5017"/>
    <property type="match status" value="1"/>
</dbReference>
<feature type="signal peptide" evidence="1">
    <location>
        <begin position="1"/>
        <end position="22"/>
    </location>
</feature>
<organism evidence="3 4">
    <name type="scientific">Bacteroides stercorirosoris</name>
    <dbReference type="NCBI Taxonomy" id="871324"/>
    <lineage>
        <taxon>Bacteria</taxon>
        <taxon>Pseudomonadati</taxon>
        <taxon>Bacteroidota</taxon>
        <taxon>Bacteroidia</taxon>
        <taxon>Bacteroidales</taxon>
        <taxon>Bacteroidaceae</taxon>
        <taxon>Bacteroides</taxon>
    </lineage>
</organism>
<sequence length="128" mass="14201">MRKNIIKILFPALVAASTVVSCQVDTVTESTVVTTLEKNVYEVGENVRFHFSGEADFVTIFTGVDNYNGGTMGGTIKGSRYIYRNRGSENGSPILSFNCKKDGDNLEKYAEIKLLLSTDFDGDITWRE</sequence>
<evidence type="ECO:0000313" key="3">
    <source>
        <dbReference type="EMBL" id="RGX77922.1"/>
    </source>
</evidence>
<evidence type="ECO:0000256" key="1">
    <source>
        <dbReference type="SAM" id="SignalP"/>
    </source>
</evidence>
<accession>A0A413H334</accession>
<protein>
    <submittedName>
        <fullName evidence="3">DUF5017 domain-containing protein</fullName>
    </submittedName>
</protein>
<reference evidence="3 4" key="1">
    <citation type="submission" date="2018-08" db="EMBL/GenBank/DDBJ databases">
        <title>A genome reference for cultivated species of the human gut microbiota.</title>
        <authorList>
            <person name="Zou Y."/>
            <person name="Xue W."/>
            <person name="Luo G."/>
        </authorList>
    </citation>
    <scope>NUCLEOTIDE SEQUENCE [LARGE SCALE GENOMIC DNA]</scope>
    <source>
        <strain evidence="3 4">OF03-9BH</strain>
    </source>
</reference>
<proteinExistence type="predicted"/>
<evidence type="ECO:0000259" key="2">
    <source>
        <dbReference type="Pfam" id="PF16409"/>
    </source>
</evidence>
<name>A0A413H334_9BACE</name>
<dbReference type="Proteomes" id="UP000286075">
    <property type="component" value="Unassembled WGS sequence"/>
</dbReference>